<protein>
    <submittedName>
        <fullName evidence="1">Uncharacterized protein</fullName>
    </submittedName>
</protein>
<accession>A0A8H6DK92</accession>
<evidence type="ECO:0000313" key="2">
    <source>
        <dbReference type="Proteomes" id="UP000544331"/>
    </source>
</evidence>
<name>A0A8H6DK92_9HYPO</name>
<dbReference type="OrthoDB" id="5065916at2759"/>
<dbReference type="EMBL" id="JAAOAN010000134">
    <property type="protein sequence ID" value="KAF5719969.1"/>
    <property type="molecule type" value="Genomic_DNA"/>
</dbReference>
<gene>
    <name evidence="1" type="ORF">FMUND_4439</name>
</gene>
<proteinExistence type="predicted"/>
<dbReference type="Proteomes" id="UP000544331">
    <property type="component" value="Unassembled WGS sequence"/>
</dbReference>
<reference evidence="1 2" key="1">
    <citation type="submission" date="2020-05" db="EMBL/GenBank/DDBJ databases">
        <title>Identification and distribution of gene clusters putatively required for synthesis of sphingolipid metabolism inhibitors in phylogenetically diverse species of the filamentous fungus Fusarium.</title>
        <authorList>
            <person name="Kim H.-S."/>
            <person name="Busman M."/>
            <person name="Brown D.W."/>
            <person name="Divon H."/>
            <person name="Uhlig S."/>
            <person name="Proctor R.H."/>
        </authorList>
    </citation>
    <scope>NUCLEOTIDE SEQUENCE [LARGE SCALE GENOMIC DNA]</scope>
    <source>
        <strain evidence="1 2">NRRL 66235</strain>
    </source>
</reference>
<organism evidence="1 2">
    <name type="scientific">Fusarium mundagurra</name>
    <dbReference type="NCBI Taxonomy" id="1567541"/>
    <lineage>
        <taxon>Eukaryota</taxon>
        <taxon>Fungi</taxon>
        <taxon>Dikarya</taxon>
        <taxon>Ascomycota</taxon>
        <taxon>Pezizomycotina</taxon>
        <taxon>Sordariomycetes</taxon>
        <taxon>Hypocreomycetidae</taxon>
        <taxon>Hypocreales</taxon>
        <taxon>Nectriaceae</taxon>
        <taxon>Fusarium</taxon>
        <taxon>Fusarium fujikuroi species complex</taxon>
    </lineage>
</organism>
<comment type="caution">
    <text evidence="1">The sequence shown here is derived from an EMBL/GenBank/DDBJ whole genome shotgun (WGS) entry which is preliminary data.</text>
</comment>
<evidence type="ECO:0000313" key="1">
    <source>
        <dbReference type="EMBL" id="KAF5719969.1"/>
    </source>
</evidence>
<keyword evidence="2" id="KW-1185">Reference proteome</keyword>
<sequence>MPPPHRYLAFIHRQLPVLRAPHPFGLRLTKKSALQEIVDDFKTIYAQYRSDGLGIPFEIYNVAAYSLSRDQHKEVLVSRGDQEMADG</sequence>
<dbReference type="AlphaFoldDB" id="A0A8H6DK92"/>